<dbReference type="Gene3D" id="3.90.550.10">
    <property type="entry name" value="Spore Coat Polysaccharide Biosynthesis Protein SpsA, Chain A"/>
    <property type="match status" value="1"/>
</dbReference>
<reference evidence="2 3" key="2">
    <citation type="journal article" date="2015" name="Genome Announc.">
        <title>Complete Genome Sequence of Hyperthermophilic Piezophilic Archaeon Palaeococcus pacificus DY20341T, Isolated from Deep-Sea Hydrothermal Sediments.</title>
        <authorList>
            <person name="Zeng X."/>
            <person name="Jebbar M."/>
            <person name="Shao Z."/>
        </authorList>
    </citation>
    <scope>NUCLEOTIDE SEQUENCE [LARGE SCALE GENOMIC DNA]</scope>
    <source>
        <strain evidence="2 3">DY20341</strain>
    </source>
</reference>
<dbReference type="AlphaFoldDB" id="A0A075LVJ1"/>
<organism evidence="2 3">
    <name type="scientific">Palaeococcus pacificus DY20341</name>
    <dbReference type="NCBI Taxonomy" id="1343739"/>
    <lineage>
        <taxon>Archaea</taxon>
        <taxon>Methanobacteriati</taxon>
        <taxon>Methanobacteriota</taxon>
        <taxon>Thermococci</taxon>
        <taxon>Thermococcales</taxon>
        <taxon>Thermococcaceae</taxon>
        <taxon>Palaeococcus</taxon>
    </lineage>
</organism>
<sequence length="281" mass="32679">MSYLNDISVIIKTFNRPDKLESVLGSLVGKGFGEIIVADDGEQNPLKDFIYKKFENSLPLKVLKLPYDSGLAFGRNEAVRASKSKYLLVIDDDMTVNNVEVLKRVLEREKHLGGVAGCLIEKGRYRCFACNLRIKDRYLIKYDPPLKPKFSEDVGYLEFDLVPNAILVRRKVLNDYSWDPTYKIGFEHLDFYLAHKRLGRWRFAIVPSVFFFHFPGGGREYLSMYRFNKKRISQSKQYFLRKWNLKGVVSMEYGLSYPSLKRLMLIRLKQKLPLNLASLLP</sequence>
<keyword evidence="3" id="KW-1185">Reference proteome</keyword>
<dbReference type="RefSeq" id="WP_048165815.1">
    <property type="nucleotide sequence ID" value="NZ_CP006019.1"/>
</dbReference>
<dbReference type="SUPFAM" id="SSF53448">
    <property type="entry name" value="Nucleotide-diphospho-sugar transferases"/>
    <property type="match status" value="1"/>
</dbReference>
<proteinExistence type="predicted"/>
<evidence type="ECO:0000259" key="1">
    <source>
        <dbReference type="Pfam" id="PF00535"/>
    </source>
</evidence>
<gene>
    <name evidence="2" type="ORF">PAP_09925</name>
</gene>
<dbReference type="EMBL" id="CP006019">
    <property type="protein sequence ID" value="AIF70359.1"/>
    <property type="molecule type" value="Genomic_DNA"/>
</dbReference>
<dbReference type="HOGENOM" id="CLU_989074_0_0_2"/>
<dbReference type="GeneID" id="24843077"/>
<dbReference type="STRING" id="1343739.PAP_09925"/>
<feature type="domain" description="Glycosyltransferase 2-like" evidence="1">
    <location>
        <begin position="8"/>
        <end position="174"/>
    </location>
</feature>
<evidence type="ECO:0000313" key="3">
    <source>
        <dbReference type="Proteomes" id="UP000027981"/>
    </source>
</evidence>
<dbReference type="InterPro" id="IPR029044">
    <property type="entry name" value="Nucleotide-diphossugar_trans"/>
</dbReference>
<accession>A0A075LVJ1</accession>
<reference evidence="3" key="1">
    <citation type="submission" date="2013-06" db="EMBL/GenBank/DDBJ databases">
        <title>Complete Genome Sequence of Hyperthermophilic Palaeococcus pacificus DY20341T, Isolated from a Deep-Sea Hydrothermal Sediments.</title>
        <authorList>
            <person name="Zeng X."/>
            <person name="Shao Z."/>
        </authorList>
    </citation>
    <scope>NUCLEOTIDE SEQUENCE [LARGE SCALE GENOMIC DNA]</scope>
    <source>
        <strain evidence="3">DY20341</strain>
    </source>
</reference>
<dbReference type="OrthoDB" id="46222at2157"/>
<dbReference type="InterPro" id="IPR050834">
    <property type="entry name" value="Glycosyltransf_2"/>
</dbReference>
<dbReference type="Pfam" id="PF00535">
    <property type="entry name" value="Glycos_transf_2"/>
    <property type="match status" value="1"/>
</dbReference>
<dbReference type="InterPro" id="IPR001173">
    <property type="entry name" value="Glyco_trans_2-like"/>
</dbReference>
<dbReference type="PANTHER" id="PTHR43685:SF3">
    <property type="entry name" value="SLR2126 PROTEIN"/>
    <property type="match status" value="1"/>
</dbReference>
<name>A0A075LVJ1_9EURY</name>
<dbReference type="eggNOG" id="arCOG01381">
    <property type="taxonomic scope" value="Archaea"/>
</dbReference>
<dbReference type="PANTHER" id="PTHR43685">
    <property type="entry name" value="GLYCOSYLTRANSFERASE"/>
    <property type="match status" value="1"/>
</dbReference>
<evidence type="ECO:0000313" key="2">
    <source>
        <dbReference type="EMBL" id="AIF70359.1"/>
    </source>
</evidence>
<dbReference type="Proteomes" id="UP000027981">
    <property type="component" value="Chromosome"/>
</dbReference>
<protein>
    <recommendedName>
        <fullName evidence="1">Glycosyltransferase 2-like domain-containing protein</fullName>
    </recommendedName>
</protein>
<dbReference type="KEGG" id="ppac:PAP_09925"/>